<feature type="transmembrane region" description="Helical" evidence="1">
    <location>
        <begin position="87"/>
        <end position="108"/>
    </location>
</feature>
<dbReference type="EMBL" id="RPHB01000007">
    <property type="protein sequence ID" value="MBW3469256.1"/>
    <property type="molecule type" value="Genomic_DNA"/>
</dbReference>
<reference evidence="2 3" key="1">
    <citation type="journal article" date="2020" name="Syst. Appl. Microbiol.">
        <title>Arthrospiribacter ruber gen. nov., sp. nov., a novel bacterium isolated from Arthrospira cultures.</title>
        <authorList>
            <person name="Waleron M."/>
            <person name="Misztak A."/>
            <person name="Waleron M.M."/>
            <person name="Furmaniak M."/>
            <person name="Mrozik A."/>
            <person name="Waleron K."/>
        </authorList>
    </citation>
    <scope>NUCLEOTIDE SEQUENCE [LARGE SCALE GENOMIC DNA]</scope>
    <source>
        <strain evidence="2 3">DPMB0001</strain>
    </source>
</reference>
<comment type="caution">
    <text evidence="2">The sequence shown here is derived from an EMBL/GenBank/DDBJ whole genome shotgun (WGS) entry which is preliminary data.</text>
</comment>
<keyword evidence="1" id="KW-1133">Transmembrane helix</keyword>
<keyword evidence="3" id="KW-1185">Reference proteome</keyword>
<feature type="transmembrane region" description="Helical" evidence="1">
    <location>
        <begin position="62"/>
        <end position="80"/>
    </location>
</feature>
<protein>
    <submittedName>
        <fullName evidence="2">Uncharacterized protein</fullName>
    </submittedName>
</protein>
<gene>
    <name evidence="2" type="ORF">EGN73_15755</name>
</gene>
<evidence type="ECO:0000256" key="1">
    <source>
        <dbReference type="SAM" id="Phobius"/>
    </source>
</evidence>
<evidence type="ECO:0000313" key="3">
    <source>
        <dbReference type="Proteomes" id="UP000727490"/>
    </source>
</evidence>
<keyword evidence="1" id="KW-0472">Membrane</keyword>
<evidence type="ECO:0000313" key="2">
    <source>
        <dbReference type="EMBL" id="MBW3469256.1"/>
    </source>
</evidence>
<dbReference type="AlphaFoldDB" id="A0A951MCE6"/>
<keyword evidence="1" id="KW-0812">Transmembrane</keyword>
<proteinExistence type="predicted"/>
<sequence>MEILYVLGSIAKVIVFFAIGYGLWSYGRSSYGFNIYGLGTAVRGLLSYLTLFLAIVASSPDYRLIFLVLTGILWLWTFVLTASKTNLLLALFALPYQAVAAIIFYFLLNRAAKVFYSVKDRF</sequence>
<accession>A0A951MCE6</accession>
<dbReference type="RefSeq" id="WP_219291968.1">
    <property type="nucleotide sequence ID" value="NZ_RPHB01000007.1"/>
</dbReference>
<organism evidence="2 3">
    <name type="scientific">Arthrospiribacter ruber</name>
    <dbReference type="NCBI Taxonomy" id="2487934"/>
    <lineage>
        <taxon>Bacteria</taxon>
        <taxon>Pseudomonadati</taxon>
        <taxon>Bacteroidota</taxon>
        <taxon>Cytophagia</taxon>
        <taxon>Cytophagales</taxon>
        <taxon>Cyclobacteriaceae</taxon>
        <taxon>Arthrospiribacter</taxon>
    </lineage>
</organism>
<feature type="transmembrane region" description="Helical" evidence="1">
    <location>
        <begin position="6"/>
        <end position="24"/>
    </location>
</feature>
<feature type="transmembrane region" description="Helical" evidence="1">
    <location>
        <begin position="36"/>
        <end position="56"/>
    </location>
</feature>
<dbReference type="Proteomes" id="UP000727490">
    <property type="component" value="Unassembled WGS sequence"/>
</dbReference>
<name>A0A951MCE6_9BACT</name>